<feature type="domain" description="AMP-dependent synthetase/ligase" evidence="3">
    <location>
        <begin position="73"/>
        <end position="188"/>
    </location>
</feature>
<keyword evidence="6" id="KW-1185">Reference proteome</keyword>
<evidence type="ECO:0000256" key="1">
    <source>
        <dbReference type="ARBA" id="ARBA00006432"/>
    </source>
</evidence>
<gene>
    <name evidence="5" type="ORF">RFULGI_LOCUS3445</name>
</gene>
<evidence type="ECO:0000256" key="2">
    <source>
        <dbReference type="ARBA" id="ARBA00022598"/>
    </source>
</evidence>
<protein>
    <submittedName>
        <fullName evidence="5">14920_t:CDS:1</fullName>
    </submittedName>
</protein>
<reference evidence="5" key="1">
    <citation type="submission" date="2021-06" db="EMBL/GenBank/DDBJ databases">
        <authorList>
            <person name="Kallberg Y."/>
            <person name="Tangrot J."/>
            <person name="Rosling A."/>
        </authorList>
    </citation>
    <scope>NUCLEOTIDE SEQUENCE</scope>
    <source>
        <strain evidence="5">IN212</strain>
    </source>
</reference>
<dbReference type="Pfam" id="PF13193">
    <property type="entry name" value="AMP-binding_C"/>
    <property type="match status" value="1"/>
</dbReference>
<dbReference type="InterPro" id="IPR025110">
    <property type="entry name" value="AMP-bd_C"/>
</dbReference>
<dbReference type="GO" id="GO:0016405">
    <property type="term" value="F:CoA-ligase activity"/>
    <property type="evidence" value="ECO:0007669"/>
    <property type="project" value="TreeGrafter"/>
</dbReference>
<keyword evidence="2" id="KW-0436">Ligase</keyword>
<name>A0A9N9ABC8_9GLOM</name>
<dbReference type="AlphaFoldDB" id="A0A9N9ABC8"/>
<dbReference type="InterPro" id="IPR042099">
    <property type="entry name" value="ANL_N_sf"/>
</dbReference>
<feature type="domain" description="AMP-binding enzyme C-terminal" evidence="4">
    <location>
        <begin position="233"/>
        <end position="310"/>
    </location>
</feature>
<dbReference type="Gene3D" id="3.30.300.30">
    <property type="match status" value="1"/>
</dbReference>
<organism evidence="5 6">
    <name type="scientific">Racocetra fulgida</name>
    <dbReference type="NCBI Taxonomy" id="60492"/>
    <lineage>
        <taxon>Eukaryota</taxon>
        <taxon>Fungi</taxon>
        <taxon>Fungi incertae sedis</taxon>
        <taxon>Mucoromycota</taxon>
        <taxon>Glomeromycotina</taxon>
        <taxon>Glomeromycetes</taxon>
        <taxon>Diversisporales</taxon>
        <taxon>Gigasporaceae</taxon>
        <taxon>Racocetra</taxon>
    </lineage>
</organism>
<dbReference type="PANTHER" id="PTHR24096">
    <property type="entry name" value="LONG-CHAIN-FATTY-ACID--COA LIGASE"/>
    <property type="match status" value="1"/>
</dbReference>
<dbReference type="InterPro" id="IPR045851">
    <property type="entry name" value="AMP-bd_C_sf"/>
</dbReference>
<comment type="caution">
    <text evidence="5">The sequence shown here is derived from an EMBL/GenBank/DDBJ whole genome shotgun (WGS) entry which is preliminary data.</text>
</comment>
<dbReference type="EMBL" id="CAJVPZ010003019">
    <property type="protein sequence ID" value="CAG8523103.1"/>
    <property type="molecule type" value="Genomic_DNA"/>
</dbReference>
<evidence type="ECO:0000313" key="6">
    <source>
        <dbReference type="Proteomes" id="UP000789396"/>
    </source>
</evidence>
<proteinExistence type="inferred from homology"/>
<dbReference type="OrthoDB" id="1898221at2759"/>
<dbReference type="SUPFAM" id="SSF56801">
    <property type="entry name" value="Acetyl-CoA synthetase-like"/>
    <property type="match status" value="2"/>
</dbReference>
<comment type="similarity">
    <text evidence="1">Belongs to the ATP-dependent AMP-binding enzyme family.</text>
</comment>
<dbReference type="PANTHER" id="PTHR24096:SF149">
    <property type="entry name" value="AMP-BINDING DOMAIN-CONTAINING PROTEIN-RELATED"/>
    <property type="match status" value="1"/>
</dbReference>
<sequence length="337" mass="38136">MHFKSKYPNIEIPEEGVYQFITSNPEGISDDNVCYIDGITNEYYTFGKIKSESKKFAAGLLDKVGFKRGKVTLISSRCTPDQLSYQLADSDSSILITHPDLLTTVTSSSIKADVPIFLFGNEEINGYKPFTSELIKDREIEPVTYTLEETKVETAYLLYSSGTTGKQKGVEITHRNLIASLVGFRKFEKDINSKSVLVGVMGYRNNKDATDTIFDKDGFLHTGDIAYVDEKAELEEILRTHPKLIDAAVIGYYSEQYQNEFPVAYIVTELQKTQSLKNEILNYANSKLAQHEKIIDILFIDEVPKSESGKILRRVLRETLLCELIDDQGNFNYISSY</sequence>
<dbReference type="InterPro" id="IPR000873">
    <property type="entry name" value="AMP-dep_synth/lig_dom"/>
</dbReference>
<evidence type="ECO:0000313" key="5">
    <source>
        <dbReference type="EMBL" id="CAG8523103.1"/>
    </source>
</evidence>
<dbReference type="Gene3D" id="2.30.38.10">
    <property type="entry name" value="Luciferase, Domain 3"/>
    <property type="match status" value="1"/>
</dbReference>
<dbReference type="Proteomes" id="UP000789396">
    <property type="component" value="Unassembled WGS sequence"/>
</dbReference>
<accession>A0A9N9ABC8</accession>
<evidence type="ECO:0000259" key="3">
    <source>
        <dbReference type="Pfam" id="PF00501"/>
    </source>
</evidence>
<evidence type="ECO:0000259" key="4">
    <source>
        <dbReference type="Pfam" id="PF13193"/>
    </source>
</evidence>
<dbReference type="Pfam" id="PF00501">
    <property type="entry name" value="AMP-binding"/>
    <property type="match status" value="1"/>
</dbReference>
<dbReference type="Gene3D" id="3.40.50.12780">
    <property type="entry name" value="N-terminal domain of ligase-like"/>
    <property type="match status" value="1"/>
</dbReference>